<comment type="caution">
    <text evidence="11">The sequence shown here is derived from an EMBL/GenBank/DDBJ whole genome shotgun (WGS) entry which is preliminary data.</text>
</comment>
<comment type="caution">
    <text evidence="9">Lacks conserved residue(s) required for the propagation of feature annotation.</text>
</comment>
<comment type="cofactor">
    <cofactor evidence="9">
        <name>Zn(2+)</name>
        <dbReference type="ChEBI" id="CHEBI:29105"/>
    </cofactor>
    <text evidence="9">Binds 1 zinc ion per subunit.</text>
</comment>
<evidence type="ECO:0000256" key="6">
    <source>
        <dbReference type="ARBA" id="ARBA00031852"/>
    </source>
</evidence>
<keyword evidence="5 9" id="KW-0546">Nucleotide metabolism</keyword>
<evidence type="ECO:0000256" key="3">
    <source>
        <dbReference type="ARBA" id="ARBA00022801"/>
    </source>
</evidence>
<proteinExistence type="inferred from homology"/>
<dbReference type="RefSeq" id="WP_114643684.1">
    <property type="nucleotide sequence ID" value="NZ_JAACIO010000045.1"/>
</dbReference>
<feature type="binding site" evidence="9">
    <location>
        <position position="12"/>
    </location>
    <ligand>
        <name>Zn(2+)</name>
        <dbReference type="ChEBI" id="CHEBI:29105"/>
        <note>catalytic</note>
    </ligand>
</feature>
<dbReference type="SUPFAM" id="SSF51556">
    <property type="entry name" value="Metallo-dependent hydrolases"/>
    <property type="match status" value="1"/>
</dbReference>
<name>A0ABX9KD32_9FUSO</name>
<keyword evidence="4 9" id="KW-0862">Zinc</keyword>
<keyword evidence="12" id="KW-1185">Reference proteome</keyword>
<feature type="binding site" evidence="9">
    <location>
        <position position="14"/>
    </location>
    <ligand>
        <name>Zn(2+)</name>
        <dbReference type="ChEBI" id="CHEBI:29105"/>
        <note>catalytic</note>
    </ligand>
</feature>
<accession>A0ABX9KD32</accession>
<dbReference type="EC" id="3.5.4.4" evidence="1 9"/>
<dbReference type="GO" id="GO:0016787">
    <property type="term" value="F:hydrolase activity"/>
    <property type="evidence" value="ECO:0007669"/>
    <property type="project" value="UniProtKB-KW"/>
</dbReference>
<feature type="binding site" evidence="9">
    <location>
        <position position="16"/>
    </location>
    <ligand>
        <name>substrate</name>
    </ligand>
</feature>
<evidence type="ECO:0000256" key="9">
    <source>
        <dbReference type="HAMAP-Rule" id="MF_00540"/>
    </source>
</evidence>
<evidence type="ECO:0000256" key="4">
    <source>
        <dbReference type="ARBA" id="ARBA00022833"/>
    </source>
</evidence>
<evidence type="ECO:0000259" key="10">
    <source>
        <dbReference type="Pfam" id="PF00962"/>
    </source>
</evidence>
<dbReference type="PANTHER" id="PTHR11409">
    <property type="entry name" value="ADENOSINE DEAMINASE"/>
    <property type="match status" value="1"/>
</dbReference>
<protein>
    <recommendedName>
        <fullName evidence="1 9">Adenosine deaminase</fullName>
        <ecNumber evidence="1 9">3.5.4.4</ecNumber>
    </recommendedName>
    <alternativeName>
        <fullName evidence="6 9">Adenosine aminohydrolase</fullName>
    </alternativeName>
</protein>
<evidence type="ECO:0000256" key="7">
    <source>
        <dbReference type="ARBA" id="ARBA00047989"/>
    </source>
</evidence>
<feature type="active site" description="Proton donor" evidence="9">
    <location>
        <position position="199"/>
    </location>
</feature>
<dbReference type="Pfam" id="PF00962">
    <property type="entry name" value="A_deaminase"/>
    <property type="match status" value="1"/>
</dbReference>
<feature type="binding site" evidence="9">
    <location>
        <position position="169"/>
    </location>
    <ligand>
        <name>substrate</name>
    </ligand>
</feature>
<dbReference type="InterPro" id="IPR001365">
    <property type="entry name" value="A_deaminase_dom"/>
</dbReference>
<feature type="binding site" evidence="9">
    <location>
        <position position="14"/>
    </location>
    <ligand>
        <name>substrate</name>
    </ligand>
</feature>
<evidence type="ECO:0000313" key="12">
    <source>
        <dbReference type="Proteomes" id="UP000263486"/>
    </source>
</evidence>
<comment type="catalytic activity">
    <reaction evidence="8">
        <text>2'-deoxyadenosine + H2O + H(+) = 2'-deoxyinosine + NH4(+)</text>
        <dbReference type="Rhea" id="RHEA:28190"/>
        <dbReference type="ChEBI" id="CHEBI:15377"/>
        <dbReference type="ChEBI" id="CHEBI:15378"/>
        <dbReference type="ChEBI" id="CHEBI:17256"/>
        <dbReference type="ChEBI" id="CHEBI:28938"/>
        <dbReference type="ChEBI" id="CHEBI:28997"/>
        <dbReference type="EC" id="3.5.4.4"/>
    </reaction>
    <physiologicalReaction direction="left-to-right" evidence="8">
        <dbReference type="Rhea" id="RHEA:28191"/>
    </physiologicalReaction>
</comment>
<feature type="binding site" evidence="9">
    <location>
        <position position="277"/>
    </location>
    <ligand>
        <name>Zn(2+)</name>
        <dbReference type="ChEBI" id="CHEBI:29105"/>
        <note>catalytic</note>
    </ligand>
</feature>
<feature type="site" description="Important for catalytic activity" evidence="9">
    <location>
        <position position="220"/>
    </location>
</feature>
<dbReference type="Gene3D" id="3.20.20.140">
    <property type="entry name" value="Metal-dependent hydrolases"/>
    <property type="match status" value="1"/>
</dbReference>
<evidence type="ECO:0000256" key="5">
    <source>
        <dbReference type="ARBA" id="ARBA00023080"/>
    </source>
</evidence>
<reference evidence="11 12" key="1">
    <citation type="submission" date="2018-08" db="EMBL/GenBank/DDBJ databases">
        <title>Draft genome sequence of Psychrilyobacter sp. strain SD5 isolated from Black Sea water.</title>
        <authorList>
            <person name="Yadav S."/>
            <person name="Villanueva L."/>
            <person name="Damste J.S.S."/>
        </authorList>
    </citation>
    <scope>NUCLEOTIDE SEQUENCE [LARGE SCALE GENOMIC DNA]</scope>
    <source>
        <strain evidence="11 12">SD5</strain>
    </source>
</reference>
<comment type="function">
    <text evidence="9">Catalyzes the hydrolytic deamination of adenosine and 2-deoxyadenosine.</text>
</comment>
<comment type="catalytic activity">
    <reaction evidence="7">
        <text>adenosine + H2O + H(+) = inosine + NH4(+)</text>
        <dbReference type="Rhea" id="RHEA:24408"/>
        <dbReference type="ChEBI" id="CHEBI:15377"/>
        <dbReference type="ChEBI" id="CHEBI:15378"/>
        <dbReference type="ChEBI" id="CHEBI:16335"/>
        <dbReference type="ChEBI" id="CHEBI:17596"/>
        <dbReference type="ChEBI" id="CHEBI:28938"/>
        <dbReference type="EC" id="3.5.4.4"/>
    </reaction>
    <physiologicalReaction direction="left-to-right" evidence="7">
        <dbReference type="Rhea" id="RHEA:24409"/>
    </physiologicalReaction>
</comment>
<organism evidence="11 12">
    <name type="scientific">Psychrilyobacter piezotolerans</name>
    <dbReference type="NCBI Taxonomy" id="2293438"/>
    <lineage>
        <taxon>Bacteria</taxon>
        <taxon>Fusobacteriati</taxon>
        <taxon>Fusobacteriota</taxon>
        <taxon>Fusobacteriia</taxon>
        <taxon>Fusobacteriales</taxon>
        <taxon>Fusobacteriaceae</taxon>
        <taxon>Psychrilyobacter</taxon>
    </lineage>
</organism>
<dbReference type="HAMAP" id="MF_00540">
    <property type="entry name" value="A_deaminase"/>
    <property type="match status" value="1"/>
</dbReference>
<dbReference type="Proteomes" id="UP000263486">
    <property type="component" value="Unassembled WGS sequence"/>
</dbReference>
<dbReference type="NCBIfam" id="TIGR01430">
    <property type="entry name" value="aden_deam"/>
    <property type="match status" value="1"/>
</dbReference>
<keyword evidence="2 9" id="KW-0479">Metal-binding</keyword>
<dbReference type="InterPro" id="IPR032466">
    <property type="entry name" value="Metal_Hydrolase"/>
</dbReference>
<dbReference type="InterPro" id="IPR006330">
    <property type="entry name" value="Ado/ade_deaminase"/>
</dbReference>
<feature type="domain" description="Adenosine deaminase" evidence="10">
    <location>
        <begin position="7"/>
        <end position="329"/>
    </location>
</feature>
<evidence type="ECO:0000256" key="8">
    <source>
        <dbReference type="ARBA" id="ARBA00049213"/>
    </source>
</evidence>
<evidence type="ECO:0000256" key="2">
    <source>
        <dbReference type="ARBA" id="ARBA00022723"/>
    </source>
</evidence>
<feature type="binding site" evidence="9">
    <location>
        <position position="196"/>
    </location>
    <ligand>
        <name>Zn(2+)</name>
        <dbReference type="ChEBI" id="CHEBI:29105"/>
        <note>catalytic</note>
    </ligand>
</feature>
<comment type="similarity">
    <text evidence="9">Belongs to the metallo-dependent hydrolases superfamily. Adenosine and AMP deaminases family. Adenosine deaminase subfamily.</text>
</comment>
<evidence type="ECO:0000313" key="11">
    <source>
        <dbReference type="EMBL" id="REI39369.1"/>
    </source>
</evidence>
<gene>
    <name evidence="9" type="primary">add</name>
    <name evidence="11" type="ORF">DYH56_15025</name>
</gene>
<dbReference type="InterPro" id="IPR028893">
    <property type="entry name" value="A_deaminase"/>
</dbReference>
<sequence length="330" mass="37605">MNFNKMPKIDLHCHLDGSLRAETVLDIIKKNRLELTQSLEGIRKQLTAPLSCSSLDEYLRCFDLPIAVMQTKEDLERVSFELMEDAAMENIKYIEIRFAPQQHTKEGLTTKEIIQSVLQGMSRAEKIYDIKGNYILSCMRHLSAESAMKIVEEGKQFIGQGVVAVDLCGGEVAGFCHKFIEPMKKAREYGYRITVHAGETGIGQNVADAIELLGAERIGHGVFITNSREAYNLVKERKIPLEICPTSNIQTKAVKNYGEHPIYDFYNDEIMVTLNTDNRTVSDTTMTEECIQIEKAFHLKKEEYTDIYLNSVEAAFISEDEKQKLREYIK</sequence>
<keyword evidence="3 9" id="KW-0378">Hydrolase</keyword>
<evidence type="ECO:0000256" key="1">
    <source>
        <dbReference type="ARBA" id="ARBA00012784"/>
    </source>
</evidence>
<dbReference type="EMBL" id="QUAJ01000048">
    <property type="protein sequence ID" value="REI39369.1"/>
    <property type="molecule type" value="Genomic_DNA"/>
</dbReference>
<dbReference type="PANTHER" id="PTHR11409:SF43">
    <property type="entry name" value="ADENOSINE DEAMINASE"/>
    <property type="match status" value="1"/>
</dbReference>
<dbReference type="CDD" id="cd01320">
    <property type="entry name" value="ADA"/>
    <property type="match status" value="1"/>
</dbReference>